<dbReference type="InterPro" id="IPR011856">
    <property type="entry name" value="tRNA_endonuc-like_dom_sf"/>
</dbReference>
<dbReference type="Gene3D" id="3.40.1350.10">
    <property type="match status" value="1"/>
</dbReference>
<organism evidence="1 2">
    <name type="scientific">Candidatus Choladousia intestinavium</name>
    <dbReference type="NCBI Taxonomy" id="2840727"/>
    <lineage>
        <taxon>Bacteria</taxon>
        <taxon>Bacillati</taxon>
        <taxon>Bacillota</taxon>
        <taxon>Clostridia</taxon>
        <taxon>Lachnospirales</taxon>
        <taxon>Lachnospiraceae</taxon>
        <taxon>Lachnospiraceae incertae sedis</taxon>
        <taxon>Candidatus Choladousia</taxon>
    </lineage>
</organism>
<evidence type="ECO:0000313" key="1">
    <source>
        <dbReference type="EMBL" id="HIR12521.1"/>
    </source>
</evidence>
<dbReference type="EMBL" id="DVGK01000018">
    <property type="protein sequence ID" value="HIR12521.1"/>
    <property type="molecule type" value="Genomic_DNA"/>
</dbReference>
<dbReference type="GO" id="GO:0003676">
    <property type="term" value="F:nucleic acid binding"/>
    <property type="evidence" value="ECO:0007669"/>
    <property type="project" value="InterPro"/>
</dbReference>
<accession>A0A9D1A9P1</accession>
<reference evidence="1" key="2">
    <citation type="journal article" date="2021" name="PeerJ">
        <title>Extensive microbial diversity within the chicken gut microbiome revealed by metagenomics and culture.</title>
        <authorList>
            <person name="Gilroy R."/>
            <person name="Ravi A."/>
            <person name="Getino M."/>
            <person name="Pursley I."/>
            <person name="Horton D.L."/>
            <person name="Alikhan N.F."/>
            <person name="Baker D."/>
            <person name="Gharbi K."/>
            <person name="Hall N."/>
            <person name="Watson M."/>
            <person name="Adriaenssens E.M."/>
            <person name="Foster-Nyarko E."/>
            <person name="Jarju S."/>
            <person name="Secka A."/>
            <person name="Antonio M."/>
            <person name="Oren A."/>
            <person name="Chaudhuri R.R."/>
            <person name="La Ragione R."/>
            <person name="Hildebrand F."/>
            <person name="Pallen M.J."/>
        </authorList>
    </citation>
    <scope>NUCLEOTIDE SEQUENCE</scope>
    <source>
        <strain evidence="1">ChiSjej4B22-8148</strain>
    </source>
</reference>
<sequence length="129" mass="14749">MSNKSSGTAFECDFAARLSGYGFWVHRLQDNRNGQPFDVIAARNGKAYAIDCKECVDGIFRLSRMEENQLNAMRLWEETGNTEGLFAIQDARNGLVYMAGRNYLEKVREVKSYIRAEALPHFETWVSRA</sequence>
<dbReference type="SUPFAM" id="SSF52980">
    <property type="entry name" value="Restriction endonuclease-like"/>
    <property type="match status" value="1"/>
</dbReference>
<dbReference type="Proteomes" id="UP000886757">
    <property type="component" value="Unassembled WGS sequence"/>
</dbReference>
<dbReference type="InterPro" id="IPR011335">
    <property type="entry name" value="Restrct_endonuc-II-like"/>
</dbReference>
<evidence type="ECO:0000313" key="2">
    <source>
        <dbReference type="Proteomes" id="UP000886757"/>
    </source>
</evidence>
<proteinExistence type="predicted"/>
<gene>
    <name evidence="1" type="ORF">IAB31_01200</name>
</gene>
<reference evidence="1" key="1">
    <citation type="submission" date="2020-10" db="EMBL/GenBank/DDBJ databases">
        <authorList>
            <person name="Gilroy R."/>
        </authorList>
    </citation>
    <scope>NUCLEOTIDE SEQUENCE</scope>
    <source>
        <strain evidence="1">ChiSjej4B22-8148</strain>
    </source>
</reference>
<name>A0A9D1A9P1_9FIRM</name>
<dbReference type="AlphaFoldDB" id="A0A9D1A9P1"/>
<comment type="caution">
    <text evidence="1">The sequence shown here is derived from an EMBL/GenBank/DDBJ whole genome shotgun (WGS) entry which is preliminary data.</text>
</comment>
<protein>
    <submittedName>
        <fullName evidence="1">Uncharacterized protein</fullName>
    </submittedName>
</protein>